<evidence type="ECO:0000256" key="1">
    <source>
        <dbReference type="SAM" id="MobiDB-lite"/>
    </source>
</evidence>
<sequence>MVTVSDAVSQTIGVVKATPNRANARRVFRCRRDEAGETAGPEALVRWARRVTGRRSTSAAVSWPTNAGMPRPWQPGGSSEKSRRWQQPVDPVRPVLPVFPVLQVHPVRPSTDESGRCVGVCVCVCVLSRPEASERALVESLNRIPIPSDMNLSSPGRLLVHAAVRVGARCTLCGCDDNCDCRNADKNGFSARCPRLPTRR</sequence>
<comment type="caution">
    <text evidence="2">The sequence shown here is derived from an EMBL/GenBank/DDBJ whole genome shotgun (WGS) entry which is preliminary data.</text>
</comment>
<feature type="region of interest" description="Disordered" evidence="1">
    <location>
        <begin position="56"/>
        <end position="87"/>
    </location>
</feature>
<name>A0A3S4ZYR0_9PLAT</name>
<gene>
    <name evidence="2" type="ORF">PXEA_LOCUS8764</name>
</gene>
<evidence type="ECO:0000313" key="2">
    <source>
        <dbReference type="EMBL" id="VEL15324.1"/>
    </source>
</evidence>
<proteinExistence type="predicted"/>
<keyword evidence="3" id="KW-1185">Reference proteome</keyword>
<accession>A0A3S4ZYR0</accession>
<protein>
    <submittedName>
        <fullName evidence="2">Uncharacterized protein</fullName>
    </submittedName>
</protein>
<dbReference type="EMBL" id="CAAALY010024212">
    <property type="protein sequence ID" value="VEL15324.1"/>
    <property type="molecule type" value="Genomic_DNA"/>
</dbReference>
<feature type="compositionally biased region" description="Polar residues" evidence="1">
    <location>
        <begin position="56"/>
        <end position="65"/>
    </location>
</feature>
<dbReference type="AlphaFoldDB" id="A0A3S4ZYR0"/>
<organism evidence="2 3">
    <name type="scientific">Protopolystoma xenopodis</name>
    <dbReference type="NCBI Taxonomy" id="117903"/>
    <lineage>
        <taxon>Eukaryota</taxon>
        <taxon>Metazoa</taxon>
        <taxon>Spiralia</taxon>
        <taxon>Lophotrochozoa</taxon>
        <taxon>Platyhelminthes</taxon>
        <taxon>Monogenea</taxon>
        <taxon>Polyopisthocotylea</taxon>
        <taxon>Polystomatidea</taxon>
        <taxon>Polystomatidae</taxon>
        <taxon>Protopolystoma</taxon>
    </lineage>
</organism>
<dbReference type="Proteomes" id="UP000784294">
    <property type="component" value="Unassembled WGS sequence"/>
</dbReference>
<reference evidence="2" key="1">
    <citation type="submission" date="2018-11" db="EMBL/GenBank/DDBJ databases">
        <authorList>
            <consortium name="Pathogen Informatics"/>
        </authorList>
    </citation>
    <scope>NUCLEOTIDE SEQUENCE</scope>
</reference>
<evidence type="ECO:0000313" key="3">
    <source>
        <dbReference type="Proteomes" id="UP000784294"/>
    </source>
</evidence>